<feature type="transmembrane region" description="Helical" evidence="6">
    <location>
        <begin position="1290"/>
        <end position="1310"/>
    </location>
</feature>
<dbReference type="PANTHER" id="PTHR11782:SF83">
    <property type="entry name" value="GUANOSINE-DIPHOSPHATASE"/>
    <property type="match status" value="1"/>
</dbReference>
<dbReference type="InterPro" id="IPR000407">
    <property type="entry name" value="GDA1_CD39_NTPase"/>
</dbReference>
<evidence type="ECO:0000256" key="4">
    <source>
        <dbReference type="RuleBase" id="RU003833"/>
    </source>
</evidence>
<dbReference type="PROSITE" id="PS01238">
    <property type="entry name" value="GDA1_CD39_NTPASE"/>
    <property type="match status" value="1"/>
</dbReference>
<evidence type="ECO:0000313" key="7">
    <source>
        <dbReference type="EMBL" id="GIL72795.1"/>
    </source>
</evidence>
<proteinExistence type="inferred from homology"/>
<name>A0A8J4FEE4_9CHLO</name>
<feature type="compositionally biased region" description="Polar residues" evidence="5">
    <location>
        <begin position="778"/>
        <end position="790"/>
    </location>
</feature>
<feature type="compositionally biased region" description="Low complexity" evidence="5">
    <location>
        <begin position="340"/>
        <end position="349"/>
    </location>
</feature>
<evidence type="ECO:0000256" key="5">
    <source>
        <dbReference type="SAM" id="MobiDB-lite"/>
    </source>
</evidence>
<dbReference type="PANTHER" id="PTHR11782">
    <property type="entry name" value="ADENOSINE/GUANOSINE DIPHOSPHATASE"/>
    <property type="match status" value="1"/>
</dbReference>
<feature type="region of interest" description="Disordered" evidence="5">
    <location>
        <begin position="905"/>
        <end position="945"/>
    </location>
</feature>
<feature type="region of interest" description="Disordered" evidence="5">
    <location>
        <begin position="576"/>
        <end position="667"/>
    </location>
</feature>
<evidence type="ECO:0000256" key="6">
    <source>
        <dbReference type="SAM" id="Phobius"/>
    </source>
</evidence>
<feature type="compositionally biased region" description="Low complexity" evidence="5">
    <location>
        <begin position="358"/>
        <end position="368"/>
    </location>
</feature>
<keyword evidence="6" id="KW-1133">Transmembrane helix</keyword>
<feature type="region of interest" description="Disordered" evidence="5">
    <location>
        <begin position="491"/>
        <end position="515"/>
    </location>
</feature>
<dbReference type="Gene3D" id="3.30.420.40">
    <property type="match status" value="1"/>
</dbReference>
<evidence type="ECO:0000313" key="8">
    <source>
        <dbReference type="Proteomes" id="UP000747110"/>
    </source>
</evidence>
<dbReference type="Proteomes" id="UP000747110">
    <property type="component" value="Unassembled WGS sequence"/>
</dbReference>
<feature type="region of interest" description="Disordered" evidence="5">
    <location>
        <begin position="734"/>
        <end position="838"/>
    </location>
</feature>
<dbReference type="GO" id="GO:0009134">
    <property type="term" value="P:nucleoside diphosphate catabolic process"/>
    <property type="evidence" value="ECO:0007669"/>
    <property type="project" value="TreeGrafter"/>
</dbReference>
<feature type="compositionally biased region" description="Acidic residues" evidence="5">
    <location>
        <begin position="932"/>
        <end position="945"/>
    </location>
</feature>
<evidence type="ECO:0008006" key="9">
    <source>
        <dbReference type="Google" id="ProtNLM"/>
    </source>
</evidence>
<feature type="compositionally biased region" description="Polar residues" evidence="5">
    <location>
        <begin position="758"/>
        <end position="768"/>
    </location>
</feature>
<keyword evidence="8" id="KW-1185">Reference proteome</keyword>
<dbReference type="Gene3D" id="3.30.420.150">
    <property type="entry name" value="Exopolyphosphatase. Domain 2"/>
    <property type="match status" value="2"/>
</dbReference>
<keyword evidence="2 4" id="KW-0378">Hydrolase</keyword>
<dbReference type="Pfam" id="PF01150">
    <property type="entry name" value="GDA1_CD39"/>
    <property type="match status" value="2"/>
</dbReference>
<evidence type="ECO:0000256" key="2">
    <source>
        <dbReference type="ARBA" id="ARBA00022801"/>
    </source>
</evidence>
<feature type="active site" description="Proton acceptor" evidence="3">
    <location>
        <position position="183"/>
    </location>
</feature>
<feature type="compositionally biased region" description="Basic and acidic residues" evidence="5">
    <location>
        <begin position="808"/>
        <end position="819"/>
    </location>
</feature>
<reference evidence="7" key="1">
    <citation type="journal article" date="2021" name="Proc. Natl. Acad. Sci. U.S.A.">
        <title>Three genomes in the algal genus Volvox reveal the fate of a haploid sex-determining region after a transition to homothallism.</title>
        <authorList>
            <person name="Yamamoto K."/>
            <person name="Hamaji T."/>
            <person name="Kawai-Toyooka H."/>
            <person name="Matsuzaki R."/>
            <person name="Takahashi F."/>
            <person name="Nishimura Y."/>
            <person name="Kawachi M."/>
            <person name="Noguchi H."/>
            <person name="Minakuchi Y."/>
            <person name="Umen J.G."/>
            <person name="Toyoda A."/>
            <person name="Nozaki H."/>
        </authorList>
    </citation>
    <scope>NUCLEOTIDE SEQUENCE</scope>
    <source>
        <strain evidence="7">NIES-3786</strain>
    </source>
</reference>
<feature type="region of interest" description="Disordered" evidence="5">
    <location>
        <begin position="340"/>
        <end position="375"/>
    </location>
</feature>
<dbReference type="GO" id="GO:0017110">
    <property type="term" value="F:nucleoside diphosphate phosphatase activity"/>
    <property type="evidence" value="ECO:0007669"/>
    <property type="project" value="TreeGrafter"/>
</dbReference>
<feature type="compositionally biased region" description="Low complexity" evidence="5">
    <location>
        <begin position="620"/>
        <end position="649"/>
    </location>
</feature>
<gene>
    <name evidence="7" type="ORF">Vretifemale_3106</name>
</gene>
<keyword evidence="6" id="KW-0812">Transmembrane</keyword>
<dbReference type="GO" id="GO:0016020">
    <property type="term" value="C:membrane"/>
    <property type="evidence" value="ECO:0007669"/>
    <property type="project" value="TreeGrafter"/>
</dbReference>
<evidence type="ECO:0000256" key="3">
    <source>
        <dbReference type="PIRSR" id="PIRSR600407-1"/>
    </source>
</evidence>
<accession>A0A8J4FEE4</accession>
<comment type="similarity">
    <text evidence="1 4">Belongs to the GDA1/CD39 NTPase family.</text>
</comment>
<protein>
    <recommendedName>
        <fullName evidence="9">Apyrase</fullName>
    </recommendedName>
</protein>
<evidence type="ECO:0000256" key="1">
    <source>
        <dbReference type="ARBA" id="ARBA00009283"/>
    </source>
</evidence>
<dbReference type="OrthoDB" id="6372431at2759"/>
<feature type="compositionally biased region" description="Polar residues" evidence="5">
    <location>
        <begin position="595"/>
        <end position="609"/>
    </location>
</feature>
<keyword evidence="6" id="KW-0472">Membrane</keyword>
<comment type="caution">
    <text evidence="7">The sequence shown here is derived from an EMBL/GenBank/DDBJ whole genome shotgun (WGS) entry which is preliminary data.</text>
</comment>
<dbReference type="EMBL" id="BNCP01000004">
    <property type="protein sequence ID" value="GIL72795.1"/>
    <property type="molecule type" value="Genomic_DNA"/>
</dbReference>
<sequence>MISNKSAFVLCGPLQCSLLALTALLLFLLWKRAPITAEYVAVIDCGSSGTRIYVYTWRYADGRRGIPDLELIPPLAAPDLVPKKSGTSSYNRVETLPGVDSFVDRPEQDLEALALGPLLTWARAVIPARQLPAVPILLFATAGVRRMPPARRQLLMDRTRDVLRRSGFRFEPGWARIISGTDEGVYGWIAINYLRGHLDGPTSLAVAYATAAAARGGGTGAAAAVAAVMGRRGGGGVSGRSVAAGGVNVAGAETAAPPLLATVGSLDLGGSSLEMVYCSEAVLVEEWRRQQRHLQLAAMDADIRHKKGNQLQNEHDLNSYGDHHGRQQISLTQQRRLQLQQQAESQDSQTLLKRQLSQGHRQAQQQEHAQGHEDMNIAERSGDSSVAIADGLPSRGLLLGPRFYTLRTHTFQRYGLNDAFDRSISLLLQDTMVLSPSARSAAPHTPFPSPGAQLVGMQLAEGGLHGQTQGATGQDQQRAAAVGSGTFVAKPQRPAIVRQGDRQPLPPSPPSLQPLAAVSASPIAGNAVSSPENETLRTAGHVRADSGNSTGSANDRSSVGVVVRNVTAQDNITAHHAPSALQHKGLASGHAGNLDTGSGSMTQQRSTSDGAHVASTALITGPSSTSASASGASTQAARASAATALGSGARTPPGRGATTGSGEDGTAAAKLRTQTAILEQQKRDSERIIQLVKEQLSAAQEQGAGGEAAAASSVSASKSDTAATAGESTAATAAAGAGDGASGDRNAEAEFASSSASGTGRNSAQGQVSGEAVAHRPATSSIQSAGSESAVTGHAWSKQSVMHGTVDTIERRASAKANEEGVGMGTGAPIRSGRGQASSADAGAVGRVLMSRSATAAIFSNGGAGHDRWSDLDPIREASARGDLRGGASGVIQAPDRVTQELERLKIGGERRAQGTGPSSGERGSGAQNVAPEDDPQEDSGAEESVADNVVWEVQQDGDSAWDQHPGRGTSAQQRWLTQRDLLASVTMDTTQGTSLNNKASVEAEETTRRAAESSEKGLMEAAGLAAAAIKAAAGQGGVLIVGRDDADVSGRSRQELVLRHPCIHQGYIKSYKRTQPNLMAPELANLLLVGSPDWEACLTLVARTVNASAGCNGRHCVLGSAQPELKGPFVALAGFYVVWTFFGLGGDESPEAVLQAANAHCSRPWGDVEAHLGHHINVEKYCLWGPYVAHLLTAGLGLAADGFTIGSGDVGWPIGAALAETLQLPGMGPQLPLLPRLASRLVPTGWLSGTRVGNHDASGLDWGHQGEKSYGSGHAEMSPLGLGLGRSLFLMWAAFLVLFLAWCSFYMAVCSWLRSNSGGVAAWRVASSASSIGRLLLSPIGGKARQSAQRRPWLV</sequence>
<organism evidence="7 8">
    <name type="scientific">Volvox reticuliferus</name>
    <dbReference type="NCBI Taxonomy" id="1737510"/>
    <lineage>
        <taxon>Eukaryota</taxon>
        <taxon>Viridiplantae</taxon>
        <taxon>Chlorophyta</taxon>
        <taxon>core chlorophytes</taxon>
        <taxon>Chlorophyceae</taxon>
        <taxon>CS clade</taxon>
        <taxon>Chlamydomonadales</taxon>
        <taxon>Volvocaceae</taxon>
        <taxon>Volvox</taxon>
    </lineage>
</organism>